<evidence type="ECO:0000313" key="2">
    <source>
        <dbReference type="Proteomes" id="UP000199608"/>
    </source>
</evidence>
<evidence type="ECO:0008006" key="3">
    <source>
        <dbReference type="Google" id="ProtNLM"/>
    </source>
</evidence>
<proteinExistence type="predicted"/>
<accession>A0A1H2KCX2</accession>
<protein>
    <recommendedName>
        <fullName evidence="3">CD-NTase-associated protein 12/Pycsar effector protein TIR domain-containing protein</fullName>
    </recommendedName>
</protein>
<dbReference type="EMBL" id="FNLL01000032">
    <property type="protein sequence ID" value="SDU66453.1"/>
    <property type="molecule type" value="Genomic_DNA"/>
</dbReference>
<reference evidence="2" key="1">
    <citation type="submission" date="2016-10" db="EMBL/GenBank/DDBJ databases">
        <authorList>
            <person name="Varghese N."/>
            <person name="Submissions S."/>
        </authorList>
    </citation>
    <scope>NUCLEOTIDE SEQUENCE [LARGE SCALE GENOMIC DNA]</scope>
    <source>
        <strain evidence="2">DSM 3384</strain>
    </source>
</reference>
<name>A0A1H2KCX2_9BACT</name>
<sequence length="395" mass="45853">MKRTIFYSWQSDLPNNTNLSFIENCIAVAIKKLKAIEPISIGLNLDKATREVSGTPDITESIFNKISRSSVFIADISIINSSIQDGRKTPNPNVLIELGYAARTLGWEKIICVYNTDYGSYEDLPFDLRNRRIMSYSLKDTNKADTKKNTAKKIEKAIQEMHENGILTDKILDFLKKEIDQEILGLVSHFVQFVSKSDAKLDLFGNIQNFLNYTQSDISEILVNKKVLGFYLLKSFHEYEGKIQNFINQAMSSQYYNREILNALIDIYEWFSAYDTTRTRYFSKLLIKLEEKEESLFVINSSKVAHGNQFPDRYLLMKKINEKEGQVCNFGDFYPGNIASLTNYHHFNKEYLDKFSNILQLLIKSINKWIELTNKELIIDFVKNFRVKKTDGDWL</sequence>
<dbReference type="AlphaFoldDB" id="A0A1H2KCX2"/>
<organism evidence="1 2">
    <name type="scientific">Desulfobacula phenolica</name>
    <dbReference type="NCBI Taxonomy" id="90732"/>
    <lineage>
        <taxon>Bacteria</taxon>
        <taxon>Pseudomonadati</taxon>
        <taxon>Thermodesulfobacteriota</taxon>
        <taxon>Desulfobacteria</taxon>
        <taxon>Desulfobacterales</taxon>
        <taxon>Desulfobacteraceae</taxon>
        <taxon>Desulfobacula</taxon>
    </lineage>
</organism>
<dbReference type="Proteomes" id="UP000199608">
    <property type="component" value="Unassembled WGS sequence"/>
</dbReference>
<keyword evidence="2" id="KW-1185">Reference proteome</keyword>
<evidence type="ECO:0000313" key="1">
    <source>
        <dbReference type="EMBL" id="SDU66453.1"/>
    </source>
</evidence>
<gene>
    <name evidence="1" type="ORF">SAMN04487931_1323</name>
</gene>